<dbReference type="InterPro" id="IPR011009">
    <property type="entry name" value="Kinase-like_dom_sf"/>
</dbReference>
<dbReference type="SUPFAM" id="SSF56112">
    <property type="entry name" value="Protein kinase-like (PK-like)"/>
    <property type="match status" value="1"/>
</dbReference>
<name>A0A0M9G252_LEPPY</name>
<dbReference type="OMA" id="DRRYMSP"/>
<keyword evidence="3" id="KW-0418">Kinase</keyword>
<feature type="region of interest" description="Disordered" evidence="5">
    <location>
        <begin position="306"/>
        <end position="331"/>
    </location>
</feature>
<dbReference type="GO" id="GO:0005524">
    <property type="term" value="F:ATP binding"/>
    <property type="evidence" value="ECO:0007669"/>
    <property type="project" value="UniProtKB-KW"/>
</dbReference>
<dbReference type="InterPro" id="IPR050339">
    <property type="entry name" value="CC_SR_Kinase"/>
</dbReference>
<dbReference type="PANTHER" id="PTHR11042:SF190">
    <property type="entry name" value="MITOSIS INHIBITOR PROTEIN KINASE MIK1"/>
    <property type="match status" value="1"/>
</dbReference>
<dbReference type="PROSITE" id="PS50011">
    <property type="entry name" value="PROTEIN_KINASE_DOM"/>
    <property type="match status" value="1"/>
</dbReference>
<reference evidence="7 8" key="1">
    <citation type="submission" date="2015-07" db="EMBL/GenBank/DDBJ databases">
        <title>High-quality genome of monoxenous trypanosomatid Leptomonas pyrrhocoris.</title>
        <authorList>
            <person name="Flegontov P."/>
            <person name="Butenko A."/>
            <person name="Firsov S."/>
            <person name="Vlcek C."/>
            <person name="Logacheva M.D."/>
            <person name="Field M."/>
            <person name="Filatov D."/>
            <person name="Flegontova O."/>
            <person name="Gerasimov E."/>
            <person name="Jackson A.P."/>
            <person name="Kelly S."/>
            <person name="Opperdoes F."/>
            <person name="O'Reilly A."/>
            <person name="Votypka J."/>
            <person name="Yurchenko V."/>
            <person name="Lukes J."/>
        </authorList>
    </citation>
    <scope>NUCLEOTIDE SEQUENCE [LARGE SCALE GENOMIC DNA]</scope>
    <source>
        <strain evidence="7">H10</strain>
    </source>
</reference>
<dbReference type="GO" id="GO:0005737">
    <property type="term" value="C:cytoplasm"/>
    <property type="evidence" value="ECO:0007669"/>
    <property type="project" value="TreeGrafter"/>
</dbReference>
<dbReference type="RefSeq" id="XP_015659142.1">
    <property type="nucleotide sequence ID" value="XM_015802698.1"/>
</dbReference>
<evidence type="ECO:0000313" key="8">
    <source>
        <dbReference type="Proteomes" id="UP000037923"/>
    </source>
</evidence>
<dbReference type="Gene3D" id="3.30.200.20">
    <property type="entry name" value="Phosphorylase Kinase, domain 1"/>
    <property type="match status" value="1"/>
</dbReference>
<dbReference type="AlphaFoldDB" id="A0A0M9G252"/>
<keyword evidence="1" id="KW-0808">Transferase</keyword>
<dbReference type="GO" id="GO:0004672">
    <property type="term" value="F:protein kinase activity"/>
    <property type="evidence" value="ECO:0007669"/>
    <property type="project" value="InterPro"/>
</dbReference>
<dbReference type="VEuPathDB" id="TriTrypDB:LpyrH10_08_3250"/>
<keyword evidence="2" id="KW-0547">Nucleotide-binding</keyword>
<evidence type="ECO:0000256" key="2">
    <source>
        <dbReference type="ARBA" id="ARBA00022741"/>
    </source>
</evidence>
<dbReference type="GO" id="GO:0005634">
    <property type="term" value="C:nucleus"/>
    <property type="evidence" value="ECO:0007669"/>
    <property type="project" value="TreeGrafter"/>
</dbReference>
<sequence length="331" mass="37459">MMYMSEFEDGREEARNASCCTVPMSRLTNEMSEIKEIAEGSFGVVTSYRHDFDANEYAVKQTKRTICGESNLQQQLQEMYALSSLPHRHIVRYFDGWVEDSAVFVRIEKLDVCVATLPRPVKESVLRGMLHQIASALYELHSHNVVHMDVKPENILKRQLNDDEYIFKLCDFGLARPINAKEMPTGEKFVGLNDDDGDRRYMSPELLTNLHDVVGTLADIYSLGKSCEAMMTHSPEEGVSGNGGQRQGEAYSTSFVSLVQSMVAEDPRRRPTAFEVVQATLPEHLKDNAKLLSMQREIDALRAQLAEEERSDSEDNLSRCGKTEERSLCSF</sequence>
<evidence type="ECO:0000256" key="1">
    <source>
        <dbReference type="ARBA" id="ARBA00022679"/>
    </source>
</evidence>
<keyword evidence="8" id="KW-1185">Reference proteome</keyword>
<evidence type="ECO:0000259" key="6">
    <source>
        <dbReference type="PROSITE" id="PS50011"/>
    </source>
</evidence>
<dbReference type="SMART" id="SM00220">
    <property type="entry name" value="S_TKc"/>
    <property type="match status" value="1"/>
</dbReference>
<organism evidence="7 8">
    <name type="scientific">Leptomonas pyrrhocoris</name>
    <name type="common">Firebug parasite</name>
    <dbReference type="NCBI Taxonomy" id="157538"/>
    <lineage>
        <taxon>Eukaryota</taxon>
        <taxon>Discoba</taxon>
        <taxon>Euglenozoa</taxon>
        <taxon>Kinetoplastea</taxon>
        <taxon>Metakinetoplastina</taxon>
        <taxon>Trypanosomatida</taxon>
        <taxon>Trypanosomatidae</taxon>
        <taxon>Leishmaniinae</taxon>
        <taxon>Leptomonas</taxon>
    </lineage>
</organism>
<comment type="caution">
    <text evidence="7">The sequence shown here is derived from an EMBL/GenBank/DDBJ whole genome shotgun (WGS) entry which is preliminary data.</text>
</comment>
<dbReference type="OrthoDB" id="5337378at2759"/>
<evidence type="ECO:0000256" key="4">
    <source>
        <dbReference type="ARBA" id="ARBA00022840"/>
    </source>
</evidence>
<accession>A0A0M9G252</accession>
<feature type="domain" description="Protein kinase" evidence="6">
    <location>
        <begin position="31"/>
        <end position="285"/>
    </location>
</feature>
<keyword evidence="4" id="KW-0067">ATP-binding</keyword>
<dbReference type="Pfam" id="PF00069">
    <property type="entry name" value="Pkinase"/>
    <property type="match status" value="1"/>
</dbReference>
<gene>
    <name evidence="7" type="ORF">ABB37_04876</name>
</gene>
<proteinExistence type="predicted"/>
<evidence type="ECO:0000256" key="3">
    <source>
        <dbReference type="ARBA" id="ARBA00022777"/>
    </source>
</evidence>
<dbReference type="EMBL" id="LGTL01000008">
    <property type="protein sequence ID" value="KPA80703.1"/>
    <property type="molecule type" value="Genomic_DNA"/>
</dbReference>
<evidence type="ECO:0000313" key="7">
    <source>
        <dbReference type="EMBL" id="KPA80703.1"/>
    </source>
</evidence>
<dbReference type="InterPro" id="IPR000719">
    <property type="entry name" value="Prot_kinase_dom"/>
</dbReference>
<evidence type="ECO:0000256" key="5">
    <source>
        <dbReference type="SAM" id="MobiDB-lite"/>
    </source>
</evidence>
<dbReference type="Gene3D" id="1.10.510.10">
    <property type="entry name" value="Transferase(Phosphotransferase) domain 1"/>
    <property type="match status" value="1"/>
</dbReference>
<dbReference type="Proteomes" id="UP000037923">
    <property type="component" value="Unassembled WGS sequence"/>
</dbReference>
<protein>
    <recommendedName>
        <fullName evidence="6">Protein kinase domain-containing protein</fullName>
    </recommendedName>
</protein>
<dbReference type="GeneID" id="26905167"/>
<dbReference type="PANTHER" id="PTHR11042">
    <property type="entry name" value="EUKARYOTIC TRANSLATION INITIATION FACTOR 2-ALPHA KINASE EIF2-ALPHA KINASE -RELATED"/>
    <property type="match status" value="1"/>
</dbReference>
<feature type="compositionally biased region" description="Basic and acidic residues" evidence="5">
    <location>
        <begin position="321"/>
        <end position="331"/>
    </location>
</feature>